<proteinExistence type="predicted"/>
<sequence>MFSQKEAENLAIDFLINDWEIPQTEKDWFTIRYAKQESSWYIVEVGIKGCPDYWILQVYDTGECDPCYTFVSPLSSSEDTDNLQELPESITNMISLERSSKEMAFPAKI</sequence>
<dbReference type="OrthoDB" id="531397at2"/>
<protein>
    <submittedName>
        <fullName evidence="1">Uncharacterized protein</fullName>
    </submittedName>
</protein>
<dbReference type="KEGG" id="ter:Tery_3365"/>
<reference evidence="1" key="1">
    <citation type="submission" date="2006-06" db="EMBL/GenBank/DDBJ databases">
        <title>Complete sequence of Trichodesmium erythraeum IMS101.</title>
        <authorList>
            <consortium name="US DOE Joint Genome Institute"/>
            <person name="Copeland A."/>
            <person name="Lucas S."/>
            <person name="Lapidus A."/>
            <person name="Barry K."/>
            <person name="Detter J.C."/>
            <person name="Glavina del Rio T."/>
            <person name="Hammon N."/>
            <person name="Israni S."/>
            <person name="Dalin E."/>
            <person name="Tice H."/>
            <person name="Pitluck S."/>
            <person name="Kiss H."/>
            <person name="Munk A.C."/>
            <person name="Brettin T."/>
            <person name="Bruce D."/>
            <person name="Han C."/>
            <person name="Tapia R."/>
            <person name="Gilna P."/>
            <person name="Schmutz J."/>
            <person name="Larimer F."/>
            <person name="Land M."/>
            <person name="Hauser L."/>
            <person name="Kyrpides N."/>
            <person name="Kim E."/>
            <person name="Richardson P."/>
        </authorList>
    </citation>
    <scope>NUCLEOTIDE SEQUENCE [LARGE SCALE GENOMIC DNA]</scope>
    <source>
        <strain evidence="1">IMS101</strain>
    </source>
</reference>
<evidence type="ECO:0000313" key="1">
    <source>
        <dbReference type="EMBL" id="ABG52467.1"/>
    </source>
</evidence>
<dbReference type="eggNOG" id="ENOG50332SV">
    <property type="taxonomic scope" value="Bacteria"/>
</dbReference>
<dbReference type="STRING" id="203124.Tery_3365"/>
<name>Q10Z57_TRIEI</name>
<dbReference type="HOGENOM" id="CLU_2262566_0_0_3"/>
<organism evidence="1">
    <name type="scientific">Trichodesmium erythraeum (strain IMS101)</name>
    <dbReference type="NCBI Taxonomy" id="203124"/>
    <lineage>
        <taxon>Bacteria</taxon>
        <taxon>Bacillati</taxon>
        <taxon>Cyanobacteriota</taxon>
        <taxon>Cyanophyceae</taxon>
        <taxon>Oscillatoriophycideae</taxon>
        <taxon>Oscillatoriales</taxon>
        <taxon>Microcoleaceae</taxon>
        <taxon>Trichodesmium</taxon>
    </lineage>
</organism>
<dbReference type="AlphaFoldDB" id="Q10Z57"/>
<dbReference type="RefSeq" id="WP_011612812.1">
    <property type="nucleotide sequence ID" value="NC_008312.1"/>
</dbReference>
<accession>Q10Z57</accession>
<gene>
    <name evidence="1" type="ordered locus">Tery_3365</name>
</gene>
<dbReference type="EMBL" id="CP000393">
    <property type="protein sequence ID" value="ABG52467.1"/>
    <property type="molecule type" value="Genomic_DNA"/>
</dbReference>